<sequence length="178" mass="20047">CSDLGASCIDCQYNDSCVYGKEVSVSCKALDFVDCKGPRNFTKTFSCRYCFQTPEESYHCIKKTTCKVSDPPRYITNCTVKEEVLCLGNRTFNKLLRCNWTSGYRWSTAVLLRLVDFNFFSLFLTLGGFGIDRFYLGHWKEGLGKLFSFGGLGVWTLIDLVLVGIGYIGPADGSLYIF</sequence>
<keyword evidence="4" id="KW-0732">Signal</keyword>
<dbReference type="InterPro" id="IPR050932">
    <property type="entry name" value="TM2D1-3-like"/>
</dbReference>
<dbReference type="PANTHER" id="PTHR21016:SF7">
    <property type="entry name" value="TM2 DOMAIN-CONTAINING PROTEIN 3"/>
    <property type="match status" value="1"/>
</dbReference>
<evidence type="ECO:0000256" key="8">
    <source>
        <dbReference type="SAM" id="Phobius"/>
    </source>
</evidence>
<name>A7SRN2_NEMVE</name>
<proteinExistence type="inferred from homology"/>
<evidence type="ECO:0000256" key="5">
    <source>
        <dbReference type="ARBA" id="ARBA00022989"/>
    </source>
</evidence>
<evidence type="ECO:0000256" key="6">
    <source>
        <dbReference type="ARBA" id="ARBA00023136"/>
    </source>
</evidence>
<evidence type="ECO:0000313" key="11">
    <source>
        <dbReference type="Proteomes" id="UP000001593"/>
    </source>
</evidence>
<reference evidence="10 11" key="1">
    <citation type="journal article" date="2007" name="Science">
        <title>Sea anemone genome reveals ancestral eumetazoan gene repertoire and genomic organization.</title>
        <authorList>
            <person name="Putnam N.H."/>
            <person name="Srivastava M."/>
            <person name="Hellsten U."/>
            <person name="Dirks B."/>
            <person name="Chapman J."/>
            <person name="Salamov A."/>
            <person name="Terry A."/>
            <person name="Shapiro H."/>
            <person name="Lindquist E."/>
            <person name="Kapitonov V.V."/>
            <person name="Jurka J."/>
            <person name="Genikhovich G."/>
            <person name="Grigoriev I.V."/>
            <person name="Lucas S.M."/>
            <person name="Steele R.E."/>
            <person name="Finnerty J.R."/>
            <person name="Technau U."/>
            <person name="Martindale M.Q."/>
            <person name="Rokhsar D.S."/>
        </authorList>
    </citation>
    <scope>NUCLEOTIDE SEQUENCE [LARGE SCALE GENOMIC DNA]</scope>
    <source>
        <strain evidence="11">CH2 X CH6</strain>
    </source>
</reference>
<dbReference type="InterPro" id="IPR007829">
    <property type="entry name" value="TM2"/>
</dbReference>
<feature type="non-terminal residue" evidence="10">
    <location>
        <position position="1"/>
    </location>
</feature>
<dbReference type="STRING" id="45351.A7SRN2"/>
<evidence type="ECO:0000256" key="4">
    <source>
        <dbReference type="ARBA" id="ARBA00022729"/>
    </source>
</evidence>
<dbReference type="AlphaFoldDB" id="A7SRN2"/>
<feature type="transmembrane region" description="Helical" evidence="8">
    <location>
        <begin position="143"/>
        <end position="168"/>
    </location>
</feature>
<keyword evidence="6 8" id="KW-0472">Membrane</keyword>
<dbReference type="Proteomes" id="UP000001593">
    <property type="component" value="Unassembled WGS sequence"/>
</dbReference>
<dbReference type="HOGENOM" id="CLU_084872_1_0_1"/>
<dbReference type="GO" id="GO:0016020">
    <property type="term" value="C:membrane"/>
    <property type="evidence" value="ECO:0007669"/>
    <property type="project" value="UniProtKB-SubCell"/>
</dbReference>
<comment type="similarity">
    <text evidence="2">Belongs to the TM2 family.</text>
</comment>
<dbReference type="OMA" id="HANCNSA"/>
<accession>A7SRN2</accession>
<feature type="domain" description="TM2" evidence="9">
    <location>
        <begin position="122"/>
        <end position="161"/>
    </location>
</feature>
<evidence type="ECO:0000256" key="1">
    <source>
        <dbReference type="ARBA" id="ARBA00004141"/>
    </source>
</evidence>
<evidence type="ECO:0000256" key="2">
    <source>
        <dbReference type="ARBA" id="ARBA00008284"/>
    </source>
</evidence>
<dbReference type="PhylomeDB" id="A7SRN2"/>
<evidence type="ECO:0000256" key="3">
    <source>
        <dbReference type="ARBA" id="ARBA00022692"/>
    </source>
</evidence>
<gene>
    <name evidence="10" type="ORF">NEMVEDRAFT_v1g129031</name>
</gene>
<dbReference type="eggNOG" id="KOG4272">
    <property type="taxonomic scope" value="Eukaryota"/>
</dbReference>
<evidence type="ECO:0000259" key="9">
    <source>
        <dbReference type="Pfam" id="PF05154"/>
    </source>
</evidence>
<dbReference type="InParanoid" id="A7SRN2"/>
<keyword evidence="7" id="KW-0325">Glycoprotein</keyword>
<dbReference type="Pfam" id="PF05154">
    <property type="entry name" value="TM2"/>
    <property type="match status" value="1"/>
</dbReference>
<dbReference type="FunCoup" id="A7SRN2">
    <property type="interactions" value="258"/>
</dbReference>
<evidence type="ECO:0000256" key="7">
    <source>
        <dbReference type="ARBA" id="ARBA00023180"/>
    </source>
</evidence>
<keyword evidence="3 8" id="KW-0812">Transmembrane</keyword>
<dbReference type="PANTHER" id="PTHR21016">
    <property type="entry name" value="BETA-AMYLOID BINDING PROTEIN-RELATED"/>
    <property type="match status" value="1"/>
</dbReference>
<keyword evidence="5 8" id="KW-1133">Transmembrane helix</keyword>
<dbReference type="EMBL" id="DS469765">
    <property type="protein sequence ID" value="EDO33613.1"/>
    <property type="molecule type" value="Genomic_DNA"/>
</dbReference>
<feature type="transmembrane region" description="Helical" evidence="8">
    <location>
        <begin position="110"/>
        <end position="131"/>
    </location>
</feature>
<comment type="subcellular location">
    <subcellularLocation>
        <location evidence="1">Membrane</location>
        <topology evidence="1">Multi-pass membrane protein</topology>
    </subcellularLocation>
</comment>
<protein>
    <recommendedName>
        <fullName evidence="9">TM2 domain-containing protein</fullName>
    </recommendedName>
</protein>
<keyword evidence="11" id="KW-1185">Reference proteome</keyword>
<organism evidence="10 11">
    <name type="scientific">Nematostella vectensis</name>
    <name type="common">Starlet sea anemone</name>
    <dbReference type="NCBI Taxonomy" id="45351"/>
    <lineage>
        <taxon>Eukaryota</taxon>
        <taxon>Metazoa</taxon>
        <taxon>Cnidaria</taxon>
        <taxon>Anthozoa</taxon>
        <taxon>Hexacorallia</taxon>
        <taxon>Actiniaria</taxon>
        <taxon>Edwardsiidae</taxon>
        <taxon>Nematostella</taxon>
    </lineage>
</organism>
<evidence type="ECO:0000313" key="10">
    <source>
        <dbReference type="EMBL" id="EDO33613.1"/>
    </source>
</evidence>